<sequence>MACRNLLPGSIRDDTPNPFAMPQPPNHTIPVPGAKPVKGVFSTDAQQFLGQRSLGRITQRLFVYAEEQGDGRMALWRLSRNFIPTGTRRIIPKERLLAEYLPEPSIYINKVVPVMRRLEDAVETADRHRQRQELFSAEFEYQNVLRLDADHVKATFGLGLTYLERQEKQNADIVFQKIMRIEAAFTVEHKHLFNDFGIKMRKLGMYDEAMQYYSRAYRLCRTDEHLLYNMARTLYEKGRLASSRMMLTHALRLNPAFPQGKAFMAYLESRQRGESMPEPPLEEASDANDGI</sequence>
<dbReference type="EMBL" id="CM001368">
    <property type="protein sequence ID" value="EHJ46822.1"/>
    <property type="molecule type" value="Genomic_DNA"/>
</dbReference>
<dbReference type="Gene3D" id="1.25.40.10">
    <property type="entry name" value="Tetratricopeptide repeat domain"/>
    <property type="match status" value="2"/>
</dbReference>
<feature type="compositionally biased region" description="Acidic residues" evidence="2">
    <location>
        <begin position="280"/>
        <end position="291"/>
    </location>
</feature>
<dbReference type="OrthoDB" id="5469953at2"/>
<dbReference type="PANTHER" id="PTHR44998">
    <property type="match status" value="1"/>
</dbReference>
<dbReference type="PROSITE" id="PS50005">
    <property type="entry name" value="TPR"/>
    <property type="match status" value="1"/>
</dbReference>
<dbReference type="eggNOG" id="COG0457">
    <property type="taxonomic scope" value="Bacteria"/>
</dbReference>
<protein>
    <submittedName>
        <fullName evidence="3">Uncharacterized protein</fullName>
    </submittedName>
</protein>
<gene>
    <name evidence="3" type="ORF">DFW101_0806</name>
</gene>
<evidence type="ECO:0000256" key="2">
    <source>
        <dbReference type="SAM" id="MobiDB-lite"/>
    </source>
</evidence>
<dbReference type="HOGENOM" id="CLU_069326_1_0_7"/>
<feature type="repeat" description="TPR" evidence="1">
    <location>
        <begin position="190"/>
        <end position="223"/>
    </location>
</feature>
<keyword evidence="4" id="KW-1185">Reference proteome</keyword>
<evidence type="ECO:0000256" key="1">
    <source>
        <dbReference type="PROSITE-ProRule" id="PRU00339"/>
    </source>
</evidence>
<dbReference type="SUPFAM" id="SSF48452">
    <property type="entry name" value="TPR-like"/>
    <property type="match status" value="1"/>
</dbReference>
<feature type="region of interest" description="Disordered" evidence="2">
    <location>
        <begin position="272"/>
        <end position="291"/>
    </location>
</feature>
<dbReference type="InterPro" id="IPR011990">
    <property type="entry name" value="TPR-like_helical_dom_sf"/>
</dbReference>
<dbReference type="STRING" id="694327.DFW101_0806"/>
<evidence type="ECO:0000313" key="3">
    <source>
        <dbReference type="EMBL" id="EHJ46822.1"/>
    </source>
</evidence>
<dbReference type="PANTHER" id="PTHR44998:SF1">
    <property type="entry name" value="UDP-N-ACETYLGLUCOSAMINE--PEPTIDE N-ACETYLGLUCOSAMINYLTRANSFERASE 110 KDA SUBUNIT"/>
    <property type="match status" value="1"/>
</dbReference>
<dbReference type="Proteomes" id="UP000004662">
    <property type="component" value="Chromosome"/>
</dbReference>
<dbReference type="RefSeq" id="WP_009180246.1">
    <property type="nucleotide sequence ID" value="NZ_CM001368.1"/>
</dbReference>
<dbReference type="Pfam" id="PF13181">
    <property type="entry name" value="TPR_8"/>
    <property type="match status" value="2"/>
</dbReference>
<proteinExistence type="predicted"/>
<accession>G7Q432</accession>
<name>G7Q432_9BACT</name>
<evidence type="ECO:0000313" key="4">
    <source>
        <dbReference type="Proteomes" id="UP000004662"/>
    </source>
</evidence>
<organism evidence="3 4">
    <name type="scientific">Solidesulfovibrio carbinoliphilus subsp. oakridgensis</name>
    <dbReference type="NCBI Taxonomy" id="694327"/>
    <lineage>
        <taxon>Bacteria</taxon>
        <taxon>Pseudomonadati</taxon>
        <taxon>Thermodesulfobacteriota</taxon>
        <taxon>Desulfovibrionia</taxon>
        <taxon>Desulfovibrionales</taxon>
        <taxon>Desulfovibrionaceae</taxon>
        <taxon>Solidesulfovibrio</taxon>
    </lineage>
</organism>
<dbReference type="InterPro" id="IPR019734">
    <property type="entry name" value="TPR_rpt"/>
</dbReference>
<keyword evidence="1" id="KW-0802">TPR repeat</keyword>
<reference evidence="4" key="1">
    <citation type="journal article" date="2015" name="Genome Announc.">
        <title>High-Quality Draft Genome Sequence of Desulfovibrio carbinoliphilus FW-101-2B, an Organic Acid-Oxidizing Sulfate-Reducing Bacterium Isolated from Uranium(VI)-Contaminated Groundwater.</title>
        <authorList>
            <person name="Ramsay B.D."/>
            <person name="Hwang C."/>
            <person name="Woo H.L."/>
            <person name="Carroll S.L."/>
            <person name="Lucas S."/>
            <person name="Han J."/>
            <person name="Lapidus A.L."/>
            <person name="Cheng J.F."/>
            <person name="Goodwin L.A."/>
            <person name="Pitluck S."/>
            <person name="Peters L."/>
            <person name="Chertkov O."/>
            <person name="Held B."/>
            <person name="Detter J.C."/>
            <person name="Han C.S."/>
            <person name="Tapia R."/>
            <person name="Land M.L."/>
            <person name="Hauser L.J."/>
            <person name="Kyrpides N.C."/>
            <person name="Ivanova N.N."/>
            <person name="Mikhailova N."/>
            <person name="Pagani I."/>
            <person name="Woyke T."/>
            <person name="Arkin A.P."/>
            <person name="Dehal P."/>
            <person name="Chivian D."/>
            <person name="Criddle C.S."/>
            <person name="Wu W."/>
            <person name="Chakraborty R."/>
            <person name="Hazen T.C."/>
            <person name="Fields M.W."/>
        </authorList>
    </citation>
    <scope>NUCLEOTIDE SEQUENCE [LARGE SCALE GENOMIC DNA]</scope>
    <source>
        <strain evidence="4">FW-101-2B</strain>
    </source>
</reference>
<dbReference type="AlphaFoldDB" id="G7Q432"/>
<dbReference type="SMART" id="SM00028">
    <property type="entry name" value="TPR"/>
    <property type="match status" value="3"/>
</dbReference>
<feature type="region of interest" description="Disordered" evidence="2">
    <location>
        <begin position="1"/>
        <end position="25"/>
    </location>
</feature>